<sequence>MKFFKLVTLILSLNLITACSESNDDLPAFANPDAPEYRALAFFGAIYNERDVVKAQEHATPKLSRIITSYGTARSYARYVLNLQMDPGVELKIDRSLNQVTTGKANESSVNILFTGMLNDNRINDVRKVNFLKIDGDWLIDSIDDDPYAKK</sequence>
<keyword evidence="3" id="KW-1185">Reference proteome</keyword>
<reference evidence="2 3" key="1">
    <citation type="submission" date="2016-12" db="EMBL/GenBank/DDBJ databases">
        <title>Diversity of luminous bacteria.</title>
        <authorList>
            <person name="Yoshizawa S."/>
            <person name="Kogure K."/>
        </authorList>
    </citation>
    <scope>NUCLEOTIDE SEQUENCE [LARGE SCALE GENOMIC DNA]</scope>
    <source>
        <strain evidence="2 3">SA4-48</strain>
    </source>
</reference>
<proteinExistence type="predicted"/>
<feature type="signal peptide" evidence="1">
    <location>
        <begin position="1"/>
        <end position="20"/>
    </location>
</feature>
<gene>
    <name evidence="2" type="ORF">BTO11_11530</name>
</gene>
<name>A0A2S7UY82_9GAMM</name>
<dbReference type="Proteomes" id="UP000239007">
    <property type="component" value="Unassembled WGS sequence"/>
</dbReference>
<comment type="caution">
    <text evidence="2">The sequence shown here is derived from an EMBL/GenBank/DDBJ whole genome shotgun (WGS) entry which is preliminary data.</text>
</comment>
<organism evidence="2 3">
    <name type="scientific">Psychrosphaera saromensis</name>
    <dbReference type="NCBI Taxonomy" id="716813"/>
    <lineage>
        <taxon>Bacteria</taxon>
        <taxon>Pseudomonadati</taxon>
        <taxon>Pseudomonadota</taxon>
        <taxon>Gammaproteobacteria</taxon>
        <taxon>Alteromonadales</taxon>
        <taxon>Pseudoalteromonadaceae</taxon>
        <taxon>Psychrosphaera</taxon>
    </lineage>
</organism>
<protein>
    <recommendedName>
        <fullName evidence="4">DUF4878 domain-containing protein</fullName>
    </recommendedName>
</protein>
<evidence type="ECO:0000313" key="3">
    <source>
        <dbReference type="Proteomes" id="UP000239007"/>
    </source>
</evidence>
<feature type="chain" id="PRO_5015759237" description="DUF4878 domain-containing protein" evidence="1">
    <location>
        <begin position="21"/>
        <end position="151"/>
    </location>
</feature>
<dbReference type="AlphaFoldDB" id="A0A2S7UY82"/>
<keyword evidence="1" id="KW-0732">Signal</keyword>
<accession>A0A2S7UY82</accession>
<evidence type="ECO:0000313" key="2">
    <source>
        <dbReference type="EMBL" id="PQJ54221.1"/>
    </source>
</evidence>
<evidence type="ECO:0008006" key="4">
    <source>
        <dbReference type="Google" id="ProtNLM"/>
    </source>
</evidence>
<evidence type="ECO:0000256" key="1">
    <source>
        <dbReference type="SAM" id="SignalP"/>
    </source>
</evidence>
<dbReference type="EMBL" id="MSCH01000003">
    <property type="protein sequence ID" value="PQJ54221.1"/>
    <property type="molecule type" value="Genomic_DNA"/>
</dbReference>
<dbReference type="PROSITE" id="PS51257">
    <property type="entry name" value="PROKAR_LIPOPROTEIN"/>
    <property type="match status" value="1"/>
</dbReference>